<proteinExistence type="predicted"/>
<dbReference type="AlphaFoldDB" id="A0A918YCZ2"/>
<comment type="caution">
    <text evidence="3">The sequence shown here is derived from an EMBL/GenBank/DDBJ whole genome shotgun (WGS) entry which is preliminary data.</text>
</comment>
<gene>
    <name evidence="3" type="ORF">GCM10010339_04680</name>
</gene>
<protein>
    <recommendedName>
        <fullName evidence="2">Tyr recombinase domain-containing protein</fullName>
    </recommendedName>
</protein>
<name>A0A918YCZ2_9ACTN</name>
<dbReference type="GO" id="GO:0006310">
    <property type="term" value="P:DNA recombination"/>
    <property type="evidence" value="ECO:0007669"/>
    <property type="project" value="UniProtKB-KW"/>
</dbReference>
<dbReference type="InterPro" id="IPR013762">
    <property type="entry name" value="Integrase-like_cat_sf"/>
</dbReference>
<dbReference type="EMBL" id="BMVG01000001">
    <property type="protein sequence ID" value="GHD98251.1"/>
    <property type="molecule type" value="Genomic_DNA"/>
</dbReference>
<reference evidence="3" key="2">
    <citation type="submission" date="2020-09" db="EMBL/GenBank/DDBJ databases">
        <authorList>
            <person name="Sun Q."/>
            <person name="Ohkuma M."/>
        </authorList>
    </citation>
    <scope>NUCLEOTIDE SEQUENCE</scope>
    <source>
        <strain evidence="3">JCM 4714</strain>
    </source>
</reference>
<dbReference type="InterPro" id="IPR011010">
    <property type="entry name" value="DNA_brk_join_enz"/>
</dbReference>
<dbReference type="Pfam" id="PF00589">
    <property type="entry name" value="Phage_integrase"/>
    <property type="match status" value="1"/>
</dbReference>
<evidence type="ECO:0000313" key="3">
    <source>
        <dbReference type="EMBL" id="GHD98251.1"/>
    </source>
</evidence>
<dbReference type="InterPro" id="IPR002104">
    <property type="entry name" value="Integrase_catalytic"/>
</dbReference>
<organism evidence="3 4">
    <name type="scientific">Streptomyces alanosinicus</name>
    <dbReference type="NCBI Taxonomy" id="68171"/>
    <lineage>
        <taxon>Bacteria</taxon>
        <taxon>Bacillati</taxon>
        <taxon>Actinomycetota</taxon>
        <taxon>Actinomycetes</taxon>
        <taxon>Kitasatosporales</taxon>
        <taxon>Streptomycetaceae</taxon>
        <taxon>Streptomyces</taxon>
    </lineage>
</organism>
<sequence length="184" mass="20294">MHVAYQVKLVDGQAVFAPPKRGKVRDVPLPERVGQVFAAHMKRIPPADVTLPWLVLDGWPVTKKLLFTAPEGGALVRNNFNVQAWKPALVAAGVLPEPERGQRIVESREDGMHALRHFYASVLLDAGENVKALSRYLGHSDPGFTLRVYTHLMPSSESRTRRAVDGMYRAVDEGNDGPQTAHVA</sequence>
<feature type="domain" description="Tyr recombinase" evidence="2">
    <location>
        <begin position="1"/>
        <end position="165"/>
    </location>
</feature>
<dbReference type="Gene3D" id="1.10.443.10">
    <property type="entry name" value="Intergrase catalytic core"/>
    <property type="match status" value="1"/>
</dbReference>
<accession>A0A918YCZ2</accession>
<evidence type="ECO:0000256" key="1">
    <source>
        <dbReference type="ARBA" id="ARBA00023172"/>
    </source>
</evidence>
<reference evidence="3" key="1">
    <citation type="journal article" date="2014" name="Int. J. Syst. Evol. Microbiol.">
        <title>Complete genome sequence of Corynebacterium casei LMG S-19264T (=DSM 44701T), isolated from a smear-ripened cheese.</title>
        <authorList>
            <consortium name="US DOE Joint Genome Institute (JGI-PGF)"/>
            <person name="Walter F."/>
            <person name="Albersmeier A."/>
            <person name="Kalinowski J."/>
            <person name="Ruckert C."/>
        </authorList>
    </citation>
    <scope>NUCLEOTIDE SEQUENCE</scope>
    <source>
        <strain evidence="3">JCM 4714</strain>
    </source>
</reference>
<dbReference type="GO" id="GO:0015074">
    <property type="term" value="P:DNA integration"/>
    <property type="evidence" value="ECO:0007669"/>
    <property type="project" value="InterPro"/>
</dbReference>
<dbReference type="Proteomes" id="UP000655443">
    <property type="component" value="Unassembled WGS sequence"/>
</dbReference>
<dbReference type="PROSITE" id="PS51898">
    <property type="entry name" value="TYR_RECOMBINASE"/>
    <property type="match status" value="1"/>
</dbReference>
<keyword evidence="4" id="KW-1185">Reference proteome</keyword>
<keyword evidence="1" id="KW-0233">DNA recombination</keyword>
<evidence type="ECO:0000313" key="4">
    <source>
        <dbReference type="Proteomes" id="UP000655443"/>
    </source>
</evidence>
<evidence type="ECO:0000259" key="2">
    <source>
        <dbReference type="PROSITE" id="PS51898"/>
    </source>
</evidence>
<dbReference type="SUPFAM" id="SSF56349">
    <property type="entry name" value="DNA breaking-rejoining enzymes"/>
    <property type="match status" value="1"/>
</dbReference>
<dbReference type="GO" id="GO:0003677">
    <property type="term" value="F:DNA binding"/>
    <property type="evidence" value="ECO:0007669"/>
    <property type="project" value="InterPro"/>
</dbReference>